<protein>
    <submittedName>
        <fullName evidence="2">Uncharacterized protein</fullName>
    </submittedName>
</protein>
<dbReference type="EMBL" id="MN740698">
    <property type="protein sequence ID" value="QHU08649.1"/>
    <property type="molecule type" value="Genomic_DNA"/>
</dbReference>
<feature type="region of interest" description="Disordered" evidence="1">
    <location>
        <begin position="383"/>
        <end position="404"/>
    </location>
</feature>
<name>A0A6C0JSW0_9ZZZZ</name>
<evidence type="ECO:0000313" key="2">
    <source>
        <dbReference type="EMBL" id="QHU08649.1"/>
    </source>
</evidence>
<proteinExistence type="predicted"/>
<accession>A0A6C0JSW0</accession>
<dbReference type="AlphaFoldDB" id="A0A6C0JSW0"/>
<sequence>MLAIKEFKAKLPVIVMVQSHKSPRFTVKCPGGGELSVEPDGIVEWAKIEATYEKLKAEGFALPRRLEDSITLKEPDYTVYVVDLDRHIQDYWKIAYADQIDDSNKDSISAVVAPMFSGELDSFVSYDLGRPIRDVPNLTTLYYRSINGPAQGVVGTSNQFTSMRKSTSNRRMGHLPTSISRFDIRYLDRDILTYLHRVETVDVLRIELGICSSMEGESGWKRLKVRKLVVHGETIRHLEDLVDFSSVEVLHLLSCYGFSEEEFRLVKDIPEVRVPGNMYDTMRDAGMDHNVSTVFVQQYTPEDIAPGIKVVVETPFMGNQAQHRFEAAGTSRIQYFNYVAGLNRTIETREVFPVTLIVHENLTSLVSMGCKLYAKTAEGEPPSTVKLKVYPDGDAKPKPKSARK</sequence>
<reference evidence="2" key="1">
    <citation type="journal article" date="2020" name="Nature">
        <title>Giant virus diversity and host interactions through global metagenomics.</title>
        <authorList>
            <person name="Schulz F."/>
            <person name="Roux S."/>
            <person name="Paez-Espino D."/>
            <person name="Jungbluth S."/>
            <person name="Walsh D.A."/>
            <person name="Denef V.J."/>
            <person name="McMahon K.D."/>
            <person name="Konstantinidis K.T."/>
            <person name="Eloe-Fadrosh E.A."/>
            <person name="Kyrpides N.C."/>
            <person name="Woyke T."/>
        </authorList>
    </citation>
    <scope>NUCLEOTIDE SEQUENCE</scope>
    <source>
        <strain evidence="2">GVMAG-S-1063924-116</strain>
    </source>
</reference>
<evidence type="ECO:0000256" key="1">
    <source>
        <dbReference type="SAM" id="MobiDB-lite"/>
    </source>
</evidence>
<organism evidence="2">
    <name type="scientific">viral metagenome</name>
    <dbReference type="NCBI Taxonomy" id="1070528"/>
    <lineage>
        <taxon>unclassified sequences</taxon>
        <taxon>metagenomes</taxon>
        <taxon>organismal metagenomes</taxon>
    </lineage>
</organism>